<proteinExistence type="predicted"/>
<reference evidence="1 2" key="1">
    <citation type="submission" date="2023-11" db="EMBL/GenBank/DDBJ databases">
        <title>Lentzea sokolovensis, sp. nov., Lentzea kristufkii, sp. nov., and Lentzea miocenensis, sp. nov., rare actinobacteria from Sokolov Coal Basin, Miocene lacustrine sediment, Czech Republic.</title>
        <authorList>
            <person name="Lara A."/>
            <person name="Kotroba L."/>
            <person name="Nouioui I."/>
            <person name="Neumann-Schaal M."/>
            <person name="Mast Y."/>
            <person name="Chronakova A."/>
        </authorList>
    </citation>
    <scope>NUCLEOTIDE SEQUENCE [LARGE SCALE GENOMIC DNA]</scope>
    <source>
        <strain evidence="1 2">BCCO 10_0856</strain>
    </source>
</reference>
<protein>
    <submittedName>
        <fullName evidence="1">RloB family protein</fullName>
    </submittedName>
</protein>
<dbReference type="Pfam" id="PF13707">
    <property type="entry name" value="RloB"/>
    <property type="match status" value="1"/>
</dbReference>
<comment type="caution">
    <text evidence="1">The sequence shown here is derived from an EMBL/GenBank/DDBJ whole genome shotgun (WGS) entry which is preliminary data.</text>
</comment>
<name>A0ABU4T6C3_9PSEU</name>
<reference evidence="1 2" key="2">
    <citation type="submission" date="2023-11" db="EMBL/GenBank/DDBJ databases">
        <authorList>
            <person name="Lara A.C."/>
            <person name="Chronakova A."/>
        </authorList>
    </citation>
    <scope>NUCLEOTIDE SEQUENCE [LARGE SCALE GENOMIC DNA]</scope>
    <source>
        <strain evidence="1 2">BCCO 10_0856</strain>
    </source>
</reference>
<dbReference type="EMBL" id="JAXAVW010000022">
    <property type="protein sequence ID" value="MDX8033701.1"/>
    <property type="molecule type" value="Genomic_DNA"/>
</dbReference>
<evidence type="ECO:0000313" key="2">
    <source>
        <dbReference type="Proteomes" id="UP001285521"/>
    </source>
</evidence>
<dbReference type="InterPro" id="IPR025591">
    <property type="entry name" value="RloB"/>
</dbReference>
<dbReference type="Proteomes" id="UP001285521">
    <property type="component" value="Unassembled WGS sequence"/>
</dbReference>
<accession>A0ABU4T6C3</accession>
<keyword evidence="2" id="KW-1185">Reference proteome</keyword>
<sequence>MIVAKRDKKRENTQSRGGRRCELRPGHVLIVTGGRCTEPAYFNGLARVHRARVKVRQKTDSPEKLVRYAKSIFTEDEYDSMWCVVDVDEFDIEAARAEADRQGVGLVVSDPCFELWLVLHFADHRGHIDSGKAACKLLAKHLPGYDKKLDYAAFDDRVEVAIKRAKELPAGNPSTDVWRLVEVLLRH</sequence>
<evidence type="ECO:0000313" key="1">
    <source>
        <dbReference type="EMBL" id="MDX8033701.1"/>
    </source>
</evidence>
<gene>
    <name evidence="1" type="ORF">SK803_26060</name>
</gene>
<dbReference type="RefSeq" id="WP_319968725.1">
    <property type="nucleotide sequence ID" value="NZ_JAXAVW010000022.1"/>
</dbReference>
<organism evidence="1 2">
    <name type="scientific">Lentzea miocenica</name>
    <dbReference type="NCBI Taxonomy" id="3095431"/>
    <lineage>
        <taxon>Bacteria</taxon>
        <taxon>Bacillati</taxon>
        <taxon>Actinomycetota</taxon>
        <taxon>Actinomycetes</taxon>
        <taxon>Pseudonocardiales</taxon>
        <taxon>Pseudonocardiaceae</taxon>
        <taxon>Lentzea</taxon>
    </lineage>
</organism>